<evidence type="ECO:0000256" key="4">
    <source>
        <dbReference type="ARBA" id="ARBA00022692"/>
    </source>
</evidence>
<dbReference type="InterPro" id="IPR035906">
    <property type="entry name" value="MetI-like_sf"/>
</dbReference>
<dbReference type="SUPFAM" id="SSF160964">
    <property type="entry name" value="MalF N-terminal region-like"/>
    <property type="match status" value="1"/>
</dbReference>
<evidence type="ECO:0000256" key="1">
    <source>
        <dbReference type="ARBA" id="ARBA00004651"/>
    </source>
</evidence>
<dbReference type="Pfam" id="PF00528">
    <property type="entry name" value="BPD_transp_1"/>
    <property type="match status" value="1"/>
</dbReference>
<dbReference type="Proteomes" id="UP001321018">
    <property type="component" value="Unassembled WGS sequence"/>
</dbReference>
<name>A0AAP2YVN5_9EURY</name>
<evidence type="ECO:0000259" key="8">
    <source>
        <dbReference type="PROSITE" id="PS50928"/>
    </source>
</evidence>
<sequence>MSAISGAVQRSRNRYEAAVPETVQQWIDRNGSLLLVAPGLFAFSTFMLFPLVFTLFISFTDATSATIFQGSQDFATVEIFGLSLPFGNYVELYADPQFWTSFGITWLFVATSVGLKVGLGVFIAMILTGDRVRGKRWMRAIVIIPLGLPGIFTITVWSGIFSSARFGLMNRFLSTFGLGPVNWLQGDRWMAFLSYNVTEMWLAYPFMVIITVSALQAVPKELHDAAKVDGAGFLHRFWHVTVPAIKRPVLFAAILTAAASFQQFLIPFIFNQGGPNRNNELIILYGYKEAFQQYQYGYGAAIMLTAVFFIGIFMWINVKKGRLAEGVDGE</sequence>
<dbReference type="SUPFAM" id="SSF161098">
    <property type="entry name" value="MetI-like"/>
    <property type="match status" value="1"/>
</dbReference>
<dbReference type="PROSITE" id="PS50928">
    <property type="entry name" value="ABC_TM1"/>
    <property type="match status" value="1"/>
</dbReference>
<proteinExistence type="inferred from homology"/>
<protein>
    <submittedName>
        <fullName evidence="9">Sugar ABC transporter permease</fullName>
    </submittedName>
</protein>
<reference evidence="9 11" key="1">
    <citation type="submission" date="2022-09" db="EMBL/GenBank/DDBJ databases">
        <title>Enrichment on poylsaccharides allowed isolation of novel metabolic and taxonomic groups of Haloarchaea.</title>
        <authorList>
            <person name="Sorokin D.Y."/>
            <person name="Elcheninov A.G."/>
            <person name="Khizhniak T.V."/>
            <person name="Kolganova T.V."/>
            <person name="Kublanov I.V."/>
        </authorList>
    </citation>
    <scope>NUCLEOTIDE SEQUENCE</scope>
    <source>
        <strain evidence="10 11">AArc-m2/3/4</strain>
        <strain evidence="9">AArc-xg1-1</strain>
    </source>
</reference>
<evidence type="ECO:0000256" key="7">
    <source>
        <dbReference type="RuleBase" id="RU363032"/>
    </source>
</evidence>
<dbReference type="PANTHER" id="PTHR30193:SF37">
    <property type="entry name" value="INNER MEMBRANE ABC TRANSPORTER PERMEASE PROTEIN YCJO"/>
    <property type="match status" value="1"/>
</dbReference>
<evidence type="ECO:0000313" key="9">
    <source>
        <dbReference type="EMBL" id="MCU4740190.1"/>
    </source>
</evidence>
<keyword evidence="6 7" id="KW-0472">Membrane</keyword>
<keyword evidence="4 7" id="KW-0812">Transmembrane</keyword>
<evidence type="ECO:0000256" key="3">
    <source>
        <dbReference type="ARBA" id="ARBA00022475"/>
    </source>
</evidence>
<comment type="caution">
    <text evidence="9">The sequence shown here is derived from an EMBL/GenBank/DDBJ whole genome shotgun (WGS) entry which is preliminary data.</text>
</comment>
<dbReference type="InterPro" id="IPR051393">
    <property type="entry name" value="ABC_transporter_permease"/>
</dbReference>
<feature type="transmembrane region" description="Helical" evidence="7">
    <location>
        <begin position="33"/>
        <end position="59"/>
    </location>
</feature>
<keyword evidence="2 7" id="KW-0813">Transport</keyword>
<feature type="transmembrane region" description="Helical" evidence="7">
    <location>
        <begin position="104"/>
        <end position="128"/>
    </location>
</feature>
<dbReference type="InterPro" id="IPR000515">
    <property type="entry name" value="MetI-like"/>
</dbReference>
<comment type="similarity">
    <text evidence="7">Belongs to the binding-protein-dependent transport system permease family.</text>
</comment>
<evidence type="ECO:0000256" key="6">
    <source>
        <dbReference type="ARBA" id="ARBA00023136"/>
    </source>
</evidence>
<evidence type="ECO:0000256" key="5">
    <source>
        <dbReference type="ARBA" id="ARBA00022989"/>
    </source>
</evidence>
<dbReference type="AlphaFoldDB" id="A0AAP2YVN5"/>
<dbReference type="EMBL" id="JAOPKB010000001">
    <property type="protein sequence ID" value="MCU4971679.1"/>
    <property type="molecule type" value="Genomic_DNA"/>
</dbReference>
<gene>
    <name evidence="10" type="ORF">OB955_02870</name>
    <name evidence="9" type="ORF">OB960_02085</name>
</gene>
<keyword evidence="3" id="KW-1003">Cell membrane</keyword>
<feature type="domain" description="ABC transmembrane type-1" evidence="8">
    <location>
        <begin position="102"/>
        <end position="315"/>
    </location>
</feature>
<keyword evidence="5 7" id="KW-1133">Transmembrane helix</keyword>
<evidence type="ECO:0000313" key="11">
    <source>
        <dbReference type="Proteomes" id="UP001320972"/>
    </source>
</evidence>
<evidence type="ECO:0000313" key="12">
    <source>
        <dbReference type="Proteomes" id="UP001321018"/>
    </source>
</evidence>
<feature type="transmembrane region" description="Helical" evidence="7">
    <location>
        <begin position="200"/>
        <end position="218"/>
    </location>
</feature>
<dbReference type="RefSeq" id="WP_338002040.1">
    <property type="nucleotide sequence ID" value="NZ_JAOPKA010000001.1"/>
</dbReference>
<evidence type="ECO:0000313" key="10">
    <source>
        <dbReference type="EMBL" id="MCU4971679.1"/>
    </source>
</evidence>
<dbReference type="EMBL" id="JAOPKA010000001">
    <property type="protein sequence ID" value="MCU4740190.1"/>
    <property type="molecule type" value="Genomic_DNA"/>
</dbReference>
<feature type="transmembrane region" description="Helical" evidence="7">
    <location>
        <begin position="249"/>
        <end position="270"/>
    </location>
</feature>
<feature type="transmembrane region" description="Helical" evidence="7">
    <location>
        <begin position="296"/>
        <end position="316"/>
    </location>
</feature>
<dbReference type="CDD" id="cd06261">
    <property type="entry name" value="TM_PBP2"/>
    <property type="match status" value="1"/>
</dbReference>
<dbReference type="GO" id="GO:0055085">
    <property type="term" value="P:transmembrane transport"/>
    <property type="evidence" value="ECO:0007669"/>
    <property type="project" value="InterPro"/>
</dbReference>
<comment type="subcellular location">
    <subcellularLocation>
        <location evidence="1 7">Cell membrane</location>
        <topology evidence="1 7">Multi-pass membrane protein</topology>
    </subcellularLocation>
</comment>
<accession>A0AAP2YVN5</accession>
<organism evidence="9 12">
    <name type="scientific">Natronoglomus mannanivorans</name>
    <dbReference type="NCBI Taxonomy" id="2979990"/>
    <lineage>
        <taxon>Archaea</taxon>
        <taxon>Methanobacteriati</taxon>
        <taxon>Methanobacteriota</taxon>
        <taxon>Stenosarchaea group</taxon>
        <taxon>Halobacteria</taxon>
        <taxon>Halobacteriales</taxon>
        <taxon>Natrialbaceae</taxon>
        <taxon>Natronoglomus</taxon>
    </lineage>
</organism>
<feature type="transmembrane region" description="Helical" evidence="7">
    <location>
        <begin position="140"/>
        <end position="160"/>
    </location>
</feature>
<evidence type="ECO:0000256" key="2">
    <source>
        <dbReference type="ARBA" id="ARBA00022448"/>
    </source>
</evidence>
<dbReference type="GO" id="GO:0005886">
    <property type="term" value="C:plasma membrane"/>
    <property type="evidence" value="ECO:0007669"/>
    <property type="project" value="UniProtKB-SubCell"/>
</dbReference>
<dbReference type="PANTHER" id="PTHR30193">
    <property type="entry name" value="ABC TRANSPORTER PERMEASE PROTEIN"/>
    <property type="match status" value="1"/>
</dbReference>
<keyword evidence="11" id="KW-1185">Reference proteome</keyword>
<dbReference type="Gene3D" id="1.10.3720.10">
    <property type="entry name" value="MetI-like"/>
    <property type="match status" value="1"/>
</dbReference>
<dbReference type="Proteomes" id="UP001320972">
    <property type="component" value="Unassembled WGS sequence"/>
</dbReference>